<dbReference type="InterPro" id="IPR022480">
    <property type="entry name" value="F420_MSMEG2906"/>
</dbReference>
<evidence type="ECO:0000313" key="7">
    <source>
        <dbReference type="Proteomes" id="UP000062255"/>
    </source>
</evidence>
<dbReference type="OrthoDB" id="4029802at2"/>
<proteinExistence type="predicted"/>
<reference evidence="6 7" key="1">
    <citation type="submission" date="2015-07" db="EMBL/GenBank/DDBJ databases">
        <title>Complete genome sequence of Mycobacterium goodii X7B, a facultative thermophilic biodesulfurizing bacterium.</title>
        <authorList>
            <person name="Yu B."/>
            <person name="Li F."/>
            <person name="Xu P."/>
        </authorList>
    </citation>
    <scope>NUCLEOTIDE SEQUENCE [LARGE SCALE GENOMIC DNA]</scope>
    <source>
        <strain evidence="6 7">X7B</strain>
    </source>
</reference>
<sequence>MTTQSNSNVIRIGVQLWPGGVGDYRTWRDAVLHAEELGVDVIFGYDHFHRPAVEIVDGGPRLLPQQPDVNNFEGWTALASWGEITTRAEIGLLVTGIGYRNPDLLADMARTVDHISGGRLILGLGSGWYEKDYDVYGYEYGTVASRMDLFEEGLARIDHRFGQLVPAPLRHIPILIGGSGERRTMPLVARYADIWHSFLDIESFRTKNRLLERLADGVERDHSTIERAVQWTGADEAKEYVAEGVTLFTAEIHPDTDGYDFTEVEGMLAWRRAH</sequence>
<dbReference type="KEGG" id="mgo:AFA91_25340"/>
<dbReference type="Gene3D" id="3.20.20.30">
    <property type="entry name" value="Luciferase-like domain"/>
    <property type="match status" value="1"/>
</dbReference>
<evidence type="ECO:0000256" key="2">
    <source>
        <dbReference type="ARBA" id="ARBA00022643"/>
    </source>
</evidence>
<dbReference type="RefSeq" id="WP_049749031.1">
    <property type="nucleotide sequence ID" value="NZ_CP012150.1"/>
</dbReference>
<dbReference type="Proteomes" id="UP000062255">
    <property type="component" value="Chromosome"/>
</dbReference>
<feature type="domain" description="Luciferase-like" evidence="5">
    <location>
        <begin position="19"/>
        <end position="225"/>
    </location>
</feature>
<keyword evidence="2" id="KW-0288">FMN</keyword>
<dbReference type="SUPFAM" id="SSF51679">
    <property type="entry name" value="Bacterial luciferase-like"/>
    <property type="match status" value="1"/>
</dbReference>
<dbReference type="EMBL" id="CP012150">
    <property type="protein sequence ID" value="AKS36638.1"/>
    <property type="molecule type" value="Genomic_DNA"/>
</dbReference>
<dbReference type="PATRIC" id="fig|134601.6.peg.5238"/>
<accession>A0A0K0XGV3</accession>
<dbReference type="NCBIfam" id="TIGR03856">
    <property type="entry name" value="F420_MSMEG_2906"/>
    <property type="match status" value="1"/>
</dbReference>
<dbReference type="STRING" id="134601.AFA91_25340"/>
<evidence type="ECO:0000256" key="4">
    <source>
        <dbReference type="ARBA" id="ARBA00023033"/>
    </source>
</evidence>
<evidence type="ECO:0000259" key="5">
    <source>
        <dbReference type="Pfam" id="PF00296"/>
    </source>
</evidence>
<name>A0A0K0XGV3_MYCGD</name>
<gene>
    <name evidence="6" type="ORF">AFA91_25340</name>
</gene>
<evidence type="ECO:0000256" key="3">
    <source>
        <dbReference type="ARBA" id="ARBA00023002"/>
    </source>
</evidence>
<dbReference type="InterPro" id="IPR036661">
    <property type="entry name" value="Luciferase-like_sf"/>
</dbReference>
<keyword evidence="3" id="KW-0560">Oxidoreductase</keyword>
<organism evidence="6 7">
    <name type="scientific">Mycolicibacterium goodii</name>
    <name type="common">Mycobacterium goodii</name>
    <dbReference type="NCBI Taxonomy" id="134601"/>
    <lineage>
        <taxon>Bacteria</taxon>
        <taxon>Bacillati</taxon>
        <taxon>Actinomycetota</taxon>
        <taxon>Actinomycetes</taxon>
        <taxon>Mycobacteriales</taxon>
        <taxon>Mycobacteriaceae</taxon>
        <taxon>Mycolicibacterium</taxon>
    </lineage>
</organism>
<dbReference type="GO" id="GO:0008726">
    <property type="term" value="F:alkanesulfonate monooxygenase activity"/>
    <property type="evidence" value="ECO:0007669"/>
    <property type="project" value="TreeGrafter"/>
</dbReference>
<keyword evidence="1" id="KW-0285">Flavoprotein</keyword>
<dbReference type="InterPro" id="IPR011251">
    <property type="entry name" value="Luciferase-like_dom"/>
</dbReference>
<keyword evidence="4" id="KW-0503">Monooxygenase</keyword>
<dbReference type="PANTHER" id="PTHR42847:SF8">
    <property type="entry name" value="CONSERVED PROTEIN"/>
    <property type="match status" value="1"/>
</dbReference>
<dbReference type="InterPro" id="IPR050172">
    <property type="entry name" value="SsuD_RutA_monooxygenase"/>
</dbReference>
<dbReference type="GO" id="GO:0046306">
    <property type="term" value="P:alkanesulfonate catabolic process"/>
    <property type="evidence" value="ECO:0007669"/>
    <property type="project" value="TreeGrafter"/>
</dbReference>
<evidence type="ECO:0000313" key="6">
    <source>
        <dbReference type="EMBL" id="AKS36638.1"/>
    </source>
</evidence>
<dbReference type="AlphaFoldDB" id="A0A0K0XGV3"/>
<dbReference type="Pfam" id="PF00296">
    <property type="entry name" value="Bac_luciferase"/>
    <property type="match status" value="1"/>
</dbReference>
<protein>
    <submittedName>
        <fullName evidence="6">Oxidoreductase</fullName>
    </submittedName>
</protein>
<dbReference type="PANTHER" id="PTHR42847">
    <property type="entry name" value="ALKANESULFONATE MONOOXYGENASE"/>
    <property type="match status" value="1"/>
</dbReference>
<evidence type="ECO:0000256" key="1">
    <source>
        <dbReference type="ARBA" id="ARBA00022630"/>
    </source>
</evidence>